<proteinExistence type="predicted"/>
<dbReference type="AlphaFoldDB" id="A0A6N2MJ24"/>
<reference evidence="1" key="1">
    <citation type="submission" date="2019-03" db="EMBL/GenBank/DDBJ databases">
        <authorList>
            <person name="Mank J."/>
            <person name="Almeida P."/>
        </authorList>
    </citation>
    <scope>NUCLEOTIDE SEQUENCE</scope>
    <source>
        <strain evidence="1">78183</strain>
    </source>
</reference>
<sequence length="79" mass="8718">MEVKSRNSPAAEEVIRSKKGPCFKHKNDSLIPKRRRLVKSLGFDFIASAFSGSSCLRPPSKPQEYNSSSTCCVTRVASI</sequence>
<dbReference type="EMBL" id="CAADRP010001818">
    <property type="protein sequence ID" value="VFU53662.1"/>
    <property type="molecule type" value="Genomic_DNA"/>
</dbReference>
<organism evidence="1">
    <name type="scientific">Salix viminalis</name>
    <name type="common">Common osier</name>
    <name type="synonym">Basket willow</name>
    <dbReference type="NCBI Taxonomy" id="40686"/>
    <lineage>
        <taxon>Eukaryota</taxon>
        <taxon>Viridiplantae</taxon>
        <taxon>Streptophyta</taxon>
        <taxon>Embryophyta</taxon>
        <taxon>Tracheophyta</taxon>
        <taxon>Spermatophyta</taxon>
        <taxon>Magnoliopsida</taxon>
        <taxon>eudicotyledons</taxon>
        <taxon>Gunneridae</taxon>
        <taxon>Pentapetalae</taxon>
        <taxon>rosids</taxon>
        <taxon>fabids</taxon>
        <taxon>Malpighiales</taxon>
        <taxon>Salicaceae</taxon>
        <taxon>Saliceae</taxon>
        <taxon>Salix</taxon>
    </lineage>
</organism>
<name>A0A6N2MJ24_SALVM</name>
<gene>
    <name evidence="1" type="ORF">SVIM_LOCUS372828</name>
</gene>
<evidence type="ECO:0000313" key="1">
    <source>
        <dbReference type="EMBL" id="VFU53662.1"/>
    </source>
</evidence>
<protein>
    <submittedName>
        <fullName evidence="1">Uncharacterized protein</fullName>
    </submittedName>
</protein>
<accession>A0A6N2MJ24</accession>